<dbReference type="AlphaFoldDB" id="A0A699XD78"/>
<dbReference type="PANTHER" id="PTHR37089">
    <property type="entry name" value="PROTEIN U-RELATED"/>
    <property type="match status" value="1"/>
</dbReference>
<sequence length="76" mass="7889">PARRKMKNAVTGNTVDYILSASRDGPAWGDGNNGTATFDGTGSGTVQQVPVYGLVPGQATPPPGDYADRVTATIYF</sequence>
<dbReference type="InterPro" id="IPR053167">
    <property type="entry name" value="Spore_coat_component"/>
</dbReference>
<feature type="non-terminal residue" evidence="2">
    <location>
        <position position="1"/>
    </location>
</feature>
<dbReference type="Pfam" id="PF05229">
    <property type="entry name" value="SCPU"/>
    <property type="match status" value="1"/>
</dbReference>
<accession>A0A699XD78</accession>
<comment type="caution">
    <text evidence="2">The sequence shown here is derived from an EMBL/GenBank/DDBJ whole genome shotgun (WGS) entry which is preliminary data.</text>
</comment>
<protein>
    <recommendedName>
        <fullName evidence="1">Spore coat protein U/FanG domain-containing protein</fullName>
    </recommendedName>
</protein>
<dbReference type="PANTHER" id="PTHR37089:SF4">
    <property type="entry name" value="EXPORTED PROTEIN"/>
    <property type="match status" value="1"/>
</dbReference>
<gene>
    <name evidence="2" type="ORF">Tci_926740</name>
</gene>
<dbReference type="InterPro" id="IPR007893">
    <property type="entry name" value="Spore_coat_U/FanG"/>
</dbReference>
<proteinExistence type="predicted"/>
<dbReference type="SMART" id="SM00972">
    <property type="entry name" value="SCPU"/>
    <property type="match status" value="1"/>
</dbReference>
<name>A0A699XD78_TANCI</name>
<reference evidence="2" key="1">
    <citation type="journal article" date="2019" name="Sci. Rep.">
        <title>Draft genome of Tanacetum cinerariifolium, the natural source of mosquito coil.</title>
        <authorList>
            <person name="Yamashiro T."/>
            <person name="Shiraishi A."/>
            <person name="Satake H."/>
            <person name="Nakayama K."/>
        </authorList>
    </citation>
    <scope>NUCLEOTIDE SEQUENCE</scope>
</reference>
<evidence type="ECO:0000313" key="2">
    <source>
        <dbReference type="EMBL" id="GFD54771.1"/>
    </source>
</evidence>
<evidence type="ECO:0000259" key="1">
    <source>
        <dbReference type="Pfam" id="PF05229"/>
    </source>
</evidence>
<feature type="domain" description="Spore coat protein U/FanG" evidence="1">
    <location>
        <begin position="4"/>
        <end position="73"/>
    </location>
</feature>
<organism evidence="2">
    <name type="scientific">Tanacetum cinerariifolium</name>
    <name type="common">Dalmatian daisy</name>
    <name type="synonym">Chrysanthemum cinerariifolium</name>
    <dbReference type="NCBI Taxonomy" id="118510"/>
    <lineage>
        <taxon>Eukaryota</taxon>
        <taxon>Viridiplantae</taxon>
        <taxon>Streptophyta</taxon>
        <taxon>Embryophyta</taxon>
        <taxon>Tracheophyta</taxon>
        <taxon>Spermatophyta</taxon>
        <taxon>Magnoliopsida</taxon>
        <taxon>eudicotyledons</taxon>
        <taxon>Gunneridae</taxon>
        <taxon>Pentapetalae</taxon>
        <taxon>asterids</taxon>
        <taxon>campanulids</taxon>
        <taxon>Asterales</taxon>
        <taxon>Asteraceae</taxon>
        <taxon>Asteroideae</taxon>
        <taxon>Anthemideae</taxon>
        <taxon>Anthemidinae</taxon>
        <taxon>Tanacetum</taxon>
    </lineage>
</organism>
<dbReference type="EMBL" id="BKCJ011809938">
    <property type="protein sequence ID" value="GFD54771.1"/>
    <property type="molecule type" value="Genomic_DNA"/>
</dbReference>